<accession>A0A7W9MKJ5</accession>
<dbReference type="Proteomes" id="UP000540685">
    <property type="component" value="Unassembled WGS sequence"/>
</dbReference>
<protein>
    <submittedName>
        <fullName evidence="1">ABC-type transporter MlaC component</fullName>
    </submittedName>
</protein>
<comment type="caution">
    <text evidence="1">The sequence shown here is derived from an EMBL/GenBank/DDBJ whole genome shotgun (WGS) entry which is preliminary data.</text>
</comment>
<gene>
    <name evidence="1" type="ORF">F4562_006666</name>
</gene>
<dbReference type="AlphaFoldDB" id="A0A7W9MKJ5"/>
<organism evidence="1 2">
    <name type="scientific">Streptosporangium becharense</name>
    <dbReference type="NCBI Taxonomy" id="1816182"/>
    <lineage>
        <taxon>Bacteria</taxon>
        <taxon>Bacillati</taxon>
        <taxon>Actinomycetota</taxon>
        <taxon>Actinomycetes</taxon>
        <taxon>Streptosporangiales</taxon>
        <taxon>Streptosporangiaceae</taxon>
        <taxon>Streptosporangium</taxon>
    </lineage>
</organism>
<name>A0A7W9MKJ5_9ACTN</name>
<proteinExistence type="predicted"/>
<evidence type="ECO:0000313" key="1">
    <source>
        <dbReference type="EMBL" id="MBB5823604.1"/>
    </source>
</evidence>
<evidence type="ECO:0000313" key="2">
    <source>
        <dbReference type="Proteomes" id="UP000540685"/>
    </source>
</evidence>
<reference evidence="1 2" key="1">
    <citation type="submission" date="2020-08" db="EMBL/GenBank/DDBJ databases">
        <title>Sequencing the genomes of 1000 actinobacteria strains.</title>
        <authorList>
            <person name="Klenk H.-P."/>
        </authorList>
    </citation>
    <scope>NUCLEOTIDE SEQUENCE [LARGE SCALE GENOMIC DNA]</scope>
    <source>
        <strain evidence="1 2">DSM 46887</strain>
    </source>
</reference>
<dbReference type="EMBL" id="JACHMP010000001">
    <property type="protein sequence ID" value="MBB5823604.1"/>
    <property type="molecule type" value="Genomic_DNA"/>
</dbReference>
<keyword evidence="2" id="KW-1185">Reference proteome</keyword>
<sequence>MDFLVEGLSIVSGYQPQFAQVIGQGRTPSEGIDKLINTLADRLKG</sequence>